<accession>A0AAE1H5W3</accession>
<evidence type="ECO:0000259" key="4">
    <source>
        <dbReference type="PROSITE" id="PS50102"/>
    </source>
</evidence>
<dbReference type="CDD" id="cd00590">
    <property type="entry name" value="RRM_SF"/>
    <property type="match status" value="4"/>
</dbReference>
<dbReference type="AlphaFoldDB" id="A0AAE1H5W3"/>
<dbReference type="Pfam" id="PF00076">
    <property type="entry name" value="RRM_1"/>
    <property type="match status" value="3"/>
</dbReference>
<dbReference type="GO" id="GO:0003723">
    <property type="term" value="F:RNA binding"/>
    <property type="evidence" value="ECO:0007669"/>
    <property type="project" value="UniProtKB-UniRule"/>
</dbReference>
<proteinExistence type="predicted"/>
<evidence type="ECO:0000256" key="1">
    <source>
        <dbReference type="ARBA" id="ARBA00022884"/>
    </source>
</evidence>
<dbReference type="PANTHER" id="PTHR32343">
    <property type="entry name" value="SERINE/ARGININE-RICH SPLICING FACTOR"/>
    <property type="match status" value="1"/>
</dbReference>
<dbReference type="InterPro" id="IPR000504">
    <property type="entry name" value="RRM_dom"/>
</dbReference>
<feature type="region of interest" description="Disordered" evidence="3">
    <location>
        <begin position="578"/>
        <end position="739"/>
    </location>
</feature>
<feature type="compositionally biased region" description="Acidic residues" evidence="3">
    <location>
        <begin position="606"/>
        <end position="644"/>
    </location>
</feature>
<dbReference type="InterPro" id="IPR035979">
    <property type="entry name" value="RBD_domain_sf"/>
</dbReference>
<evidence type="ECO:0000313" key="6">
    <source>
        <dbReference type="Proteomes" id="UP001219518"/>
    </source>
</evidence>
<evidence type="ECO:0000256" key="3">
    <source>
        <dbReference type="SAM" id="MobiDB-lite"/>
    </source>
</evidence>
<evidence type="ECO:0000313" key="5">
    <source>
        <dbReference type="EMBL" id="KAK3915374.1"/>
    </source>
</evidence>
<feature type="domain" description="RRM" evidence="4">
    <location>
        <begin position="386"/>
        <end position="460"/>
    </location>
</feature>
<comment type="caution">
    <text evidence="5">The sequence shown here is derived from an EMBL/GenBank/DDBJ whole genome shotgun (WGS) entry which is preliminary data.</text>
</comment>
<reference evidence="5" key="1">
    <citation type="submission" date="2021-07" db="EMBL/GenBank/DDBJ databases">
        <authorList>
            <person name="Catto M.A."/>
            <person name="Jacobson A."/>
            <person name="Kennedy G."/>
            <person name="Labadie P."/>
            <person name="Hunt B.G."/>
            <person name="Srinivasan R."/>
        </authorList>
    </citation>
    <scope>NUCLEOTIDE SEQUENCE</scope>
    <source>
        <strain evidence="5">PL_HMW_Pooled</strain>
        <tissue evidence="5">Head</tissue>
    </source>
</reference>
<dbReference type="PANTHER" id="PTHR32343:SF10">
    <property type="entry name" value="RNA-BINDING REGION RNP-1 DOMAIN-CONTAINING PROTEIN"/>
    <property type="match status" value="1"/>
</dbReference>
<protein>
    <submittedName>
        <fullName evidence="5">Nucleolar protein 12</fullName>
    </submittedName>
</protein>
<feature type="compositionally biased region" description="Acidic residues" evidence="3">
    <location>
        <begin position="651"/>
        <end position="689"/>
    </location>
</feature>
<dbReference type="Proteomes" id="UP001219518">
    <property type="component" value="Unassembled WGS sequence"/>
</dbReference>
<feature type="domain" description="RRM" evidence="4">
    <location>
        <begin position="308"/>
        <end position="384"/>
    </location>
</feature>
<keyword evidence="6" id="KW-1185">Reference proteome</keyword>
<dbReference type="SMART" id="SM00360">
    <property type="entry name" value="RRM"/>
    <property type="match status" value="4"/>
</dbReference>
<reference evidence="5" key="2">
    <citation type="journal article" date="2023" name="BMC Genomics">
        <title>Pest status, molecular evolution, and epigenetic factors derived from the genome assembly of Frankliniella fusca, a thysanopteran phytovirus vector.</title>
        <authorList>
            <person name="Catto M.A."/>
            <person name="Labadie P.E."/>
            <person name="Jacobson A.L."/>
            <person name="Kennedy G.G."/>
            <person name="Srinivasan R."/>
            <person name="Hunt B.G."/>
        </authorList>
    </citation>
    <scope>NUCLEOTIDE SEQUENCE</scope>
    <source>
        <strain evidence="5">PL_HMW_Pooled</strain>
    </source>
</reference>
<dbReference type="Gene3D" id="3.30.70.330">
    <property type="match status" value="4"/>
</dbReference>
<keyword evidence="1 2" id="KW-0694">RNA-binding</keyword>
<sequence length="739" mass="81327">MTMQWRLLNKNVVLETEVALEAEGEVILVEEEEEIVAEVSEVDKETFEDEETPEADEVGSEVDEVALLGASEVDEVALLGASEVDEVALLAASEEDEVVHLVGSEVDEDPQISEVVVAFKGIVTRQMVWNLQNSKEVSEGEGLSEVVQEAKTLSKAAREAEVTSEALVSVGKEVDAGEGVKADPAYSEQKKKYTNEKLSMQDVKRKQKLDPNDTKQAVLISNLPKKVETMHADFQAFVSKTVGPVKLITYNKITTPKSAAVSAICVFAEESDFKAALEKLHGQEFSGHHLLVQSFKDSRFDAHHTTRNCVCVTNMADKTTEEDLWKLFEGCGDLGMIHINRNTATGSPYEALVNFKGRESVRSAVNLDGSKVLESSVKVVNLDRKFSVLVTNIDRQVTNQEFRDLLSECNLVYFSFGVKKKKELKTAFVFLADEAGLKQALKLNGNDLKGQTIKVVSAAEKSSVETYDVFSTTIPSVVPPGEVKKVFGAFGAVSSVLVPYKKKVSRISFESAEHAQAALEASGVKINNVIVSIHPSFGAAFRAVKKQVAKAETKKALEGSDSKKVKESKVATNKKIMAAEKEAEEESENDDDSADELESEGNVKLEDDDEEEEEEENEATSGEDESADEDEEEDDSAEDEDEDVSNGLLDLEAEEEEAEDEEEEDDEMEDSAEDEGEADEGDSDEDMEVAETPKFTIHIKRKNKNKVDQATSLEVQNDLKRKRKNSGPIPKKQKKLSKK</sequence>
<feature type="compositionally biased region" description="Acidic residues" evidence="3">
    <location>
        <begin position="582"/>
        <end position="599"/>
    </location>
</feature>
<gene>
    <name evidence="5" type="ORF">KUF71_024650</name>
</gene>
<dbReference type="SUPFAM" id="SSF54928">
    <property type="entry name" value="RNA-binding domain, RBD"/>
    <property type="match status" value="3"/>
</dbReference>
<feature type="domain" description="RRM" evidence="4">
    <location>
        <begin position="467"/>
        <end position="551"/>
    </location>
</feature>
<dbReference type="InterPro" id="IPR012677">
    <property type="entry name" value="Nucleotide-bd_a/b_plait_sf"/>
</dbReference>
<dbReference type="EMBL" id="JAHWGI010000428">
    <property type="protein sequence ID" value="KAK3915374.1"/>
    <property type="molecule type" value="Genomic_DNA"/>
</dbReference>
<evidence type="ECO:0000256" key="2">
    <source>
        <dbReference type="PROSITE-ProRule" id="PRU00176"/>
    </source>
</evidence>
<name>A0AAE1H5W3_9NEOP</name>
<dbReference type="PROSITE" id="PS50102">
    <property type="entry name" value="RRM"/>
    <property type="match status" value="3"/>
</dbReference>
<organism evidence="5 6">
    <name type="scientific">Frankliniella fusca</name>
    <dbReference type="NCBI Taxonomy" id="407009"/>
    <lineage>
        <taxon>Eukaryota</taxon>
        <taxon>Metazoa</taxon>
        <taxon>Ecdysozoa</taxon>
        <taxon>Arthropoda</taxon>
        <taxon>Hexapoda</taxon>
        <taxon>Insecta</taxon>
        <taxon>Pterygota</taxon>
        <taxon>Neoptera</taxon>
        <taxon>Paraneoptera</taxon>
        <taxon>Thysanoptera</taxon>
        <taxon>Terebrantia</taxon>
        <taxon>Thripoidea</taxon>
        <taxon>Thripidae</taxon>
        <taxon>Frankliniella</taxon>
    </lineage>
</organism>
<feature type="compositionally biased region" description="Basic residues" evidence="3">
    <location>
        <begin position="720"/>
        <end position="739"/>
    </location>
</feature>